<comment type="caution">
    <text evidence="2">The sequence shown here is derived from an EMBL/GenBank/DDBJ whole genome shotgun (WGS) entry which is preliminary data.</text>
</comment>
<dbReference type="OrthoDB" id="5586738at2"/>
<evidence type="ECO:0000313" key="2">
    <source>
        <dbReference type="EMBL" id="PPI84155.1"/>
    </source>
</evidence>
<proteinExistence type="predicted"/>
<dbReference type="AlphaFoldDB" id="A0A2S5Z9T9"/>
<dbReference type="Pfam" id="PF11749">
    <property type="entry name" value="DUF3305"/>
    <property type="match status" value="1"/>
</dbReference>
<feature type="region of interest" description="Disordered" evidence="1">
    <location>
        <begin position="159"/>
        <end position="196"/>
    </location>
</feature>
<evidence type="ECO:0000313" key="3">
    <source>
        <dbReference type="Proteomes" id="UP000239917"/>
    </source>
</evidence>
<organism evidence="2 3">
    <name type="scientific">Marinobacter maroccanus</name>
    <dbReference type="NCBI Taxonomy" id="2055143"/>
    <lineage>
        <taxon>Bacteria</taxon>
        <taxon>Pseudomonadati</taxon>
        <taxon>Pseudomonadota</taxon>
        <taxon>Gammaproteobacteria</taxon>
        <taxon>Pseudomonadales</taxon>
        <taxon>Marinobacteraceae</taxon>
        <taxon>Marinobacter</taxon>
    </lineage>
</organism>
<gene>
    <name evidence="2" type="ORF">KEHDKFFH_11040</name>
</gene>
<dbReference type="EMBL" id="PSSX01000008">
    <property type="protein sequence ID" value="PPI84155.1"/>
    <property type="molecule type" value="Genomic_DNA"/>
</dbReference>
<evidence type="ECO:0000256" key="1">
    <source>
        <dbReference type="SAM" id="MobiDB-lite"/>
    </source>
</evidence>
<reference evidence="2 3" key="1">
    <citation type="submission" date="2018-01" db="EMBL/GenBank/DDBJ databases">
        <title>Complete genome sequences of the type strains of Marinobacter flavimaris and Marinobacter maroccanus.</title>
        <authorList>
            <person name="Palau M."/>
            <person name="Boujida N."/>
            <person name="Manresa A."/>
            <person name="Minana-Galbis D."/>
        </authorList>
    </citation>
    <scope>NUCLEOTIDE SEQUENCE [LARGE SCALE GENOMIC DNA]</scope>
    <source>
        <strain evidence="2 3">N4</strain>
    </source>
</reference>
<accession>A0A2S5Z9T9</accession>
<dbReference type="Proteomes" id="UP000239917">
    <property type="component" value="Unassembled WGS sequence"/>
</dbReference>
<name>A0A2S5Z9T9_9GAMM</name>
<sequence length="196" mass="22408">MRCTMSRRTEQWKRELRVGAVVRRSPGVTRWVKEIWKPVAVIPGAPDAFWKELVREEDVVDYHASTVTMELFRADVEGYLVSLNMAVPSIWIIMDRDVTSQSPSGWVVSTITASAHEALDALDSGESIVEAVPIPESMAAWIKEFIDMHYIEEPFKKRRRDEVRVDGAEDAKGDPRIRQESDVYRAPANIKKPRIQ</sequence>
<dbReference type="InterPro" id="IPR021736">
    <property type="entry name" value="DUF3305"/>
</dbReference>
<keyword evidence="3" id="KW-1185">Reference proteome</keyword>
<feature type="compositionally biased region" description="Basic and acidic residues" evidence="1">
    <location>
        <begin position="159"/>
        <end position="183"/>
    </location>
</feature>
<protein>
    <submittedName>
        <fullName evidence="2">DUF3305 domain-containing protein</fullName>
    </submittedName>
</protein>